<keyword evidence="4 7" id="KW-1133">Transmembrane helix</keyword>
<feature type="compositionally biased region" description="Polar residues" evidence="6">
    <location>
        <begin position="49"/>
        <end position="64"/>
    </location>
</feature>
<dbReference type="CDD" id="cd16429">
    <property type="entry name" value="VirB10"/>
    <property type="match status" value="1"/>
</dbReference>
<proteinExistence type="inferred from homology"/>
<dbReference type="Pfam" id="PF03743">
    <property type="entry name" value="TrbI"/>
    <property type="match status" value="1"/>
</dbReference>
<dbReference type="Gene3D" id="2.40.128.260">
    <property type="entry name" value="Type IV secretion system, VirB10/TraB/TrbI"/>
    <property type="match status" value="1"/>
</dbReference>
<dbReference type="OrthoDB" id="9807354at2"/>
<dbReference type="EMBL" id="BJYZ01000051">
    <property type="protein sequence ID" value="GEO42815.1"/>
    <property type="molecule type" value="Genomic_DNA"/>
</dbReference>
<evidence type="ECO:0000313" key="9">
    <source>
        <dbReference type="Proteomes" id="UP000321523"/>
    </source>
</evidence>
<sequence>MTFDPETLYAKPKPGRGIRPAVFVAGGLALAGTVLGIVTRPYWWPDIPSQSGQEQEIRSSNSNTPAPPLNFQAHYAPAVYPPPAGKSEPEKEPGAIPSPHLAPTPRTAGSYGPTNKKGVPEEERMSSVITGTTQADMSAQGDSQQRGYQQVADNRGGRQGFYGAAGASSDAFRPTGIVGQLGRCAVRPGSYLWISAEGVISSATPGQVTARTTRPIYAGPRGDCYASPAGATLVGAYNADTAYGDERLQVAWTALILPNGRMIDLGGMPGAGGDGAAGLPADVNNHIGALAGAVLAGTAVDVVRGLASFGGGGNGRDVVINMGGALADRSASVAERLVDRELNRKPTLTATPEELTVHVTRPIELDPYKE</sequence>
<accession>A0A512E268</accession>
<dbReference type="AlphaFoldDB" id="A0A512E268"/>
<dbReference type="InterPro" id="IPR005498">
    <property type="entry name" value="T4SS_VirB10/TraB/TrbI"/>
</dbReference>
<keyword evidence="3 7" id="KW-0812">Transmembrane</keyword>
<evidence type="ECO:0000256" key="7">
    <source>
        <dbReference type="SAM" id="Phobius"/>
    </source>
</evidence>
<protein>
    <submittedName>
        <fullName evidence="8">Conjugal transfer protein TrbI</fullName>
    </submittedName>
</protein>
<evidence type="ECO:0000256" key="4">
    <source>
        <dbReference type="ARBA" id="ARBA00022989"/>
    </source>
</evidence>
<evidence type="ECO:0000256" key="2">
    <source>
        <dbReference type="ARBA" id="ARBA00010265"/>
    </source>
</evidence>
<evidence type="ECO:0000313" key="8">
    <source>
        <dbReference type="EMBL" id="GEO42815.1"/>
    </source>
</evidence>
<comment type="similarity">
    <text evidence="2">Belongs to the TrbI/VirB10 family.</text>
</comment>
<dbReference type="InterPro" id="IPR042217">
    <property type="entry name" value="T4SS_VirB10/TrbI"/>
</dbReference>
<dbReference type="Proteomes" id="UP000321523">
    <property type="component" value="Unassembled WGS sequence"/>
</dbReference>
<comment type="subcellular location">
    <subcellularLocation>
        <location evidence="1">Membrane</location>
        <topology evidence="1">Single-pass membrane protein</topology>
    </subcellularLocation>
</comment>
<evidence type="ECO:0000256" key="1">
    <source>
        <dbReference type="ARBA" id="ARBA00004167"/>
    </source>
</evidence>
<name>A0A512E268_9PROT</name>
<reference evidence="8 9" key="1">
    <citation type="submission" date="2019-07" db="EMBL/GenBank/DDBJ databases">
        <title>Whole genome shotgun sequence of Skermanella aerolata NBRC 106429.</title>
        <authorList>
            <person name="Hosoyama A."/>
            <person name="Uohara A."/>
            <person name="Ohji S."/>
            <person name="Ichikawa N."/>
        </authorList>
    </citation>
    <scope>NUCLEOTIDE SEQUENCE [LARGE SCALE GENOMIC DNA]</scope>
    <source>
        <strain evidence="8 9">NBRC 106429</strain>
    </source>
</reference>
<dbReference type="GO" id="GO:0016020">
    <property type="term" value="C:membrane"/>
    <property type="evidence" value="ECO:0007669"/>
    <property type="project" value="UniProtKB-SubCell"/>
</dbReference>
<keyword evidence="5 7" id="KW-0472">Membrane</keyword>
<gene>
    <name evidence="8" type="primary">trbI</name>
    <name evidence="8" type="ORF">SAE02_69630</name>
</gene>
<dbReference type="RefSeq" id="WP_052832445.1">
    <property type="nucleotide sequence ID" value="NZ_BJYZ01000051.1"/>
</dbReference>
<comment type="caution">
    <text evidence="8">The sequence shown here is derived from an EMBL/GenBank/DDBJ whole genome shotgun (WGS) entry which is preliminary data.</text>
</comment>
<feature type="region of interest" description="Disordered" evidence="6">
    <location>
        <begin position="49"/>
        <end position="150"/>
    </location>
</feature>
<evidence type="ECO:0000256" key="5">
    <source>
        <dbReference type="ARBA" id="ARBA00023136"/>
    </source>
</evidence>
<feature type="compositionally biased region" description="Polar residues" evidence="6">
    <location>
        <begin position="127"/>
        <end position="150"/>
    </location>
</feature>
<organism evidence="8 9">
    <name type="scientific">Skermanella aerolata</name>
    <dbReference type="NCBI Taxonomy" id="393310"/>
    <lineage>
        <taxon>Bacteria</taxon>
        <taxon>Pseudomonadati</taxon>
        <taxon>Pseudomonadota</taxon>
        <taxon>Alphaproteobacteria</taxon>
        <taxon>Rhodospirillales</taxon>
        <taxon>Azospirillaceae</taxon>
        <taxon>Skermanella</taxon>
    </lineage>
</organism>
<keyword evidence="9" id="KW-1185">Reference proteome</keyword>
<feature type="transmembrane region" description="Helical" evidence="7">
    <location>
        <begin position="21"/>
        <end position="44"/>
    </location>
</feature>
<evidence type="ECO:0000256" key="3">
    <source>
        <dbReference type="ARBA" id="ARBA00022692"/>
    </source>
</evidence>
<evidence type="ECO:0000256" key="6">
    <source>
        <dbReference type="SAM" id="MobiDB-lite"/>
    </source>
</evidence>